<keyword evidence="2" id="KW-1185">Reference proteome</keyword>
<dbReference type="KEGG" id="mru:mru_1665"/>
<dbReference type="AlphaFoldDB" id="D3DYW5"/>
<reference evidence="1 2" key="1">
    <citation type="journal article" date="2010" name="PLoS ONE">
        <title>The genome sequence of the rumen methanogen Methanobrevibacter ruminantium reveals new possibilities for controlling ruminant methane emissions.</title>
        <authorList>
            <person name="Leahy S.C."/>
            <person name="Kelly W.J."/>
            <person name="Altermann E."/>
            <person name="Ronimus R.S."/>
            <person name="Yeoman C.J."/>
            <person name="Pacheco D.M."/>
            <person name="Li D."/>
            <person name="Kong Z."/>
            <person name="McTavish S."/>
            <person name="Sang C."/>
            <person name="Lambie S.C."/>
            <person name="Janssen P.H."/>
            <person name="Dey D."/>
            <person name="Attwood G.T."/>
        </authorList>
    </citation>
    <scope>NUCLEOTIDE SEQUENCE [LARGE SCALE GENOMIC DNA]</scope>
    <source>
        <strain evidence="2">ATCC 35063 / DSM 1093 / JCM 13430 / OCM 146 / M1</strain>
    </source>
</reference>
<dbReference type="Proteomes" id="UP000008680">
    <property type="component" value="Chromosome"/>
</dbReference>
<organism evidence="1 2">
    <name type="scientific">Methanobrevibacter ruminantium (strain ATCC 35063 / DSM 1093 / JCM 13430 / OCM 146 / M1)</name>
    <name type="common">Methanobacterium ruminantium</name>
    <dbReference type="NCBI Taxonomy" id="634498"/>
    <lineage>
        <taxon>Archaea</taxon>
        <taxon>Methanobacteriati</taxon>
        <taxon>Methanobacteriota</taxon>
        <taxon>Methanomada group</taxon>
        <taxon>Methanobacteria</taxon>
        <taxon>Methanobacteriales</taxon>
        <taxon>Methanobacteriaceae</taxon>
        <taxon>Methanobrevibacter</taxon>
    </lineage>
</organism>
<name>D3DYW5_METRM</name>
<protein>
    <submittedName>
        <fullName evidence="1">Uncharacterized protein</fullName>
    </submittedName>
</protein>
<dbReference type="eggNOG" id="arCOG15009">
    <property type="taxonomic scope" value="Archaea"/>
</dbReference>
<proteinExistence type="predicted"/>
<dbReference type="EMBL" id="CP001719">
    <property type="protein sequence ID" value="ADC47515.1"/>
    <property type="molecule type" value="Genomic_DNA"/>
</dbReference>
<evidence type="ECO:0000313" key="1">
    <source>
        <dbReference type="EMBL" id="ADC47515.1"/>
    </source>
</evidence>
<dbReference type="STRING" id="634498.mru_1665"/>
<gene>
    <name evidence="1" type="ordered locus">mru_1665</name>
</gene>
<dbReference type="HOGENOM" id="CLU_3130904_0_0_2"/>
<dbReference type="PATRIC" id="fig|634498.28.peg.1665"/>
<accession>D3DYW5</accession>
<sequence length="49" mass="5800">MNLEVFKMARILIPNYEFVKNWSEDELNDFLTTPAGIPHELMHIVRKVV</sequence>
<evidence type="ECO:0000313" key="2">
    <source>
        <dbReference type="Proteomes" id="UP000008680"/>
    </source>
</evidence>